<dbReference type="PROSITE" id="PS00615">
    <property type="entry name" value="C_TYPE_LECTIN_1"/>
    <property type="match status" value="1"/>
</dbReference>
<protein>
    <submittedName>
        <fullName evidence="5">Neurocan core protein</fullName>
    </submittedName>
</protein>
<dbReference type="SMART" id="SM00034">
    <property type="entry name" value="CLECT"/>
    <property type="match status" value="1"/>
</dbReference>
<dbReference type="EMBL" id="UYJE01004060">
    <property type="protein sequence ID" value="VDI24698.1"/>
    <property type="molecule type" value="Genomic_DNA"/>
</dbReference>
<reference evidence="5" key="1">
    <citation type="submission" date="2018-11" db="EMBL/GenBank/DDBJ databases">
        <authorList>
            <person name="Alioto T."/>
            <person name="Alioto T."/>
        </authorList>
    </citation>
    <scope>NUCLEOTIDE SEQUENCE</scope>
</reference>
<keyword evidence="1" id="KW-1015">Disulfide bond</keyword>
<dbReference type="Proteomes" id="UP000596742">
    <property type="component" value="Unassembled WGS sequence"/>
</dbReference>
<evidence type="ECO:0000256" key="2">
    <source>
        <dbReference type="SAM" id="Coils"/>
    </source>
</evidence>
<evidence type="ECO:0000313" key="5">
    <source>
        <dbReference type="EMBL" id="VDI24698.1"/>
    </source>
</evidence>
<proteinExistence type="predicted"/>
<dbReference type="Pfam" id="PF00059">
    <property type="entry name" value="Lectin_C"/>
    <property type="match status" value="1"/>
</dbReference>
<dbReference type="InterPro" id="IPR018378">
    <property type="entry name" value="C-type_lectin_CS"/>
</dbReference>
<keyword evidence="2" id="KW-0175">Coiled coil</keyword>
<dbReference type="SUPFAM" id="SSF56436">
    <property type="entry name" value="C-type lectin-like"/>
    <property type="match status" value="1"/>
</dbReference>
<organism evidence="5 6">
    <name type="scientific">Mytilus galloprovincialis</name>
    <name type="common">Mediterranean mussel</name>
    <dbReference type="NCBI Taxonomy" id="29158"/>
    <lineage>
        <taxon>Eukaryota</taxon>
        <taxon>Metazoa</taxon>
        <taxon>Spiralia</taxon>
        <taxon>Lophotrochozoa</taxon>
        <taxon>Mollusca</taxon>
        <taxon>Bivalvia</taxon>
        <taxon>Autobranchia</taxon>
        <taxon>Pteriomorphia</taxon>
        <taxon>Mytilida</taxon>
        <taxon>Mytiloidea</taxon>
        <taxon>Mytilidae</taxon>
        <taxon>Mytilinae</taxon>
        <taxon>Mytilus</taxon>
    </lineage>
</organism>
<dbReference type="InterPro" id="IPR050111">
    <property type="entry name" value="C-type_lectin/snaclec_domain"/>
</dbReference>
<accession>A0A8B6DV72</accession>
<dbReference type="CDD" id="cd00037">
    <property type="entry name" value="CLECT"/>
    <property type="match status" value="1"/>
</dbReference>
<sequence>MQLCTYLLLVLSITSSLATEKRFSGDSSDKSSNNPFMWMMIKQLDRTETRVNKVHTLSNQNHIAINKIKGLLEKDEITQLKSFMREMRKKMRNMKSEIDDLRTRTCQKDWIRYMGHCYLFVYKKVTWNTAKNECQHKGGYLVKVESAAENSWLILALNAEVWIGLSDIRTEGQWRWTSDNTDTSFSYWLSHEPNGGHRENCVNICKALCGHNIYGWNDLPCNYQLGYVCEKQM</sequence>
<evidence type="ECO:0000256" key="1">
    <source>
        <dbReference type="ARBA" id="ARBA00023157"/>
    </source>
</evidence>
<evidence type="ECO:0000313" key="6">
    <source>
        <dbReference type="Proteomes" id="UP000596742"/>
    </source>
</evidence>
<name>A0A8B6DV72_MYTGA</name>
<dbReference type="AlphaFoldDB" id="A0A8B6DV72"/>
<feature type="domain" description="C-type lectin" evidence="4">
    <location>
        <begin position="113"/>
        <end position="230"/>
    </location>
</feature>
<feature type="coiled-coil region" evidence="2">
    <location>
        <begin position="77"/>
        <end position="104"/>
    </location>
</feature>
<feature type="chain" id="PRO_5033027575" evidence="3">
    <location>
        <begin position="19"/>
        <end position="233"/>
    </location>
</feature>
<dbReference type="Gene3D" id="3.10.100.10">
    <property type="entry name" value="Mannose-Binding Protein A, subunit A"/>
    <property type="match status" value="1"/>
</dbReference>
<dbReference type="InterPro" id="IPR001304">
    <property type="entry name" value="C-type_lectin-like"/>
</dbReference>
<gene>
    <name evidence="5" type="ORF">MGAL_10B085234</name>
</gene>
<keyword evidence="6" id="KW-1185">Reference proteome</keyword>
<dbReference type="InterPro" id="IPR016186">
    <property type="entry name" value="C-type_lectin-like/link_sf"/>
</dbReference>
<keyword evidence="3" id="KW-0732">Signal</keyword>
<dbReference type="PROSITE" id="PS50041">
    <property type="entry name" value="C_TYPE_LECTIN_2"/>
    <property type="match status" value="1"/>
</dbReference>
<feature type="signal peptide" evidence="3">
    <location>
        <begin position="1"/>
        <end position="18"/>
    </location>
</feature>
<dbReference type="OrthoDB" id="6271941at2759"/>
<evidence type="ECO:0000259" key="4">
    <source>
        <dbReference type="PROSITE" id="PS50041"/>
    </source>
</evidence>
<dbReference type="PANTHER" id="PTHR22803">
    <property type="entry name" value="MANNOSE, PHOSPHOLIPASE, LECTIN RECEPTOR RELATED"/>
    <property type="match status" value="1"/>
</dbReference>
<evidence type="ECO:0000256" key="3">
    <source>
        <dbReference type="SAM" id="SignalP"/>
    </source>
</evidence>
<comment type="caution">
    <text evidence="5">The sequence shown here is derived from an EMBL/GenBank/DDBJ whole genome shotgun (WGS) entry which is preliminary data.</text>
</comment>
<dbReference type="InterPro" id="IPR016187">
    <property type="entry name" value="CTDL_fold"/>
</dbReference>